<evidence type="ECO:0000259" key="1">
    <source>
        <dbReference type="Pfam" id="PF14505"/>
    </source>
</evidence>
<protein>
    <submittedName>
        <fullName evidence="3">DUF4438 domain-containing protein</fullName>
    </submittedName>
</protein>
<dbReference type="InterPro" id="IPR029433">
    <property type="entry name" value="DUF4438_N"/>
</dbReference>
<dbReference type="Pfam" id="PF14505">
    <property type="entry name" value="DUF4438"/>
    <property type="match status" value="1"/>
</dbReference>
<evidence type="ECO:0000259" key="2">
    <source>
        <dbReference type="Pfam" id="PF20999"/>
    </source>
</evidence>
<name>A0A2N5ZMZ6_MUIH1</name>
<comment type="caution">
    <text evidence="3">The sequence shown here is derived from an EMBL/GenBank/DDBJ whole genome shotgun (WGS) entry which is preliminary data.</text>
</comment>
<dbReference type="InterPro" id="IPR048399">
    <property type="entry name" value="DUF4438_C"/>
</dbReference>
<dbReference type="EMBL" id="PKTG01000012">
    <property type="protein sequence ID" value="PLX19991.1"/>
    <property type="molecule type" value="Genomic_DNA"/>
</dbReference>
<dbReference type="Pfam" id="PF20999">
    <property type="entry name" value="DUF4438_C"/>
    <property type="match status" value="1"/>
</dbReference>
<accession>A0A2N5ZMZ6</accession>
<dbReference type="Gene3D" id="4.10.1180.10">
    <property type="entry name" value="tm1086 domain"/>
    <property type="match status" value="1"/>
</dbReference>
<proteinExistence type="predicted"/>
<sequence length="302" mass="32788">MLKTNQEKVVMMSVQGKVANPMKRSANHTVDHEGKAFTLPGTGGIVYNVKVGDSVYGLAGDHIEPGVSTVAHEKERSGSLNNGYNFYACTGNEARIVSALDKSIVGKKGVVIGHHGGIEHVIVDFPQNVMEKMTLKDEILIKGHGQGLKLTDYPEILLYNLDPKLLNKLKIKEKKKGKKKTLEVPVTAIIPGELMGSGVGALSVTTGDYDIMTMDKKYLKKHKLEDLRFGDFVAIVNHDNRYGRCWKEGAVTIGIIVHSDCLFSGHGPGVSTLMADVSGCISPVIDKKANIADILKIGNKRK</sequence>
<evidence type="ECO:0000313" key="3">
    <source>
        <dbReference type="EMBL" id="PLX19991.1"/>
    </source>
</evidence>
<feature type="domain" description="DUF4438" evidence="2">
    <location>
        <begin position="171"/>
        <end position="295"/>
    </location>
</feature>
<organism evidence="3 4">
    <name type="scientific">Muiribacterium halophilum</name>
    <dbReference type="NCBI Taxonomy" id="2053465"/>
    <lineage>
        <taxon>Bacteria</taxon>
        <taxon>Candidatus Muiribacteriota</taxon>
        <taxon>Candidatus Muiribacteriia</taxon>
        <taxon>Candidatus Muiribacteriales</taxon>
        <taxon>Candidatus Muiribacteriaceae</taxon>
        <taxon>Candidatus Muiribacterium</taxon>
    </lineage>
</organism>
<dbReference type="InterPro" id="IPR044909">
    <property type="entry name" value="TM_1086_sf"/>
</dbReference>
<dbReference type="Proteomes" id="UP000234857">
    <property type="component" value="Unassembled WGS sequence"/>
</dbReference>
<gene>
    <name evidence="3" type="ORF">C0601_00520</name>
</gene>
<dbReference type="AlphaFoldDB" id="A0A2N5ZMZ6"/>
<reference evidence="3 4" key="1">
    <citation type="submission" date="2017-11" db="EMBL/GenBank/DDBJ databases">
        <title>Genome-resolved metagenomics identifies genetic mobility, metabolic interactions, and unexpected diversity in perchlorate-reducing communities.</title>
        <authorList>
            <person name="Barnum T.P."/>
            <person name="Figueroa I.A."/>
            <person name="Carlstrom C.I."/>
            <person name="Lucas L.N."/>
            <person name="Engelbrektson A.L."/>
            <person name="Coates J.D."/>
        </authorList>
    </citation>
    <scope>NUCLEOTIDE SEQUENCE [LARGE SCALE GENOMIC DNA]</scope>
    <source>
        <strain evidence="3">BM706</strain>
    </source>
</reference>
<feature type="domain" description="DUF4438" evidence="1">
    <location>
        <begin position="29"/>
        <end position="166"/>
    </location>
</feature>
<dbReference type="Gene3D" id="2.102.30.10">
    <property type="entry name" value="tm1086 (SG structure) domain"/>
    <property type="match status" value="1"/>
</dbReference>
<dbReference type="Gene3D" id="2.40.10.170">
    <property type="match status" value="1"/>
</dbReference>
<dbReference type="InterPro" id="IPR044910">
    <property type="entry name" value="TM_1086_SG_dom"/>
</dbReference>
<evidence type="ECO:0000313" key="4">
    <source>
        <dbReference type="Proteomes" id="UP000234857"/>
    </source>
</evidence>